<name>W4GGM4_APHAT</name>
<evidence type="ECO:0000313" key="2">
    <source>
        <dbReference type="EMBL" id="ETV78093.1"/>
    </source>
</evidence>
<evidence type="ECO:0000256" key="1">
    <source>
        <dbReference type="SAM" id="MobiDB-lite"/>
    </source>
</evidence>
<proteinExistence type="predicted"/>
<sequence>MTHVLTMDSPPQLHAMLPGLKRRRVDIPLCATPSLLPSLSHMLKHRKGDPCDETRNPNESDGDNDRCAWYALRLLGAAAEMHRTSSAMTPRPAHQRGATPDVWSTRQVQSAQQLQQDVPSSTSALHLMHALPLCIDSRIPRLRAMSPLIKSTRNRVELSREQRVARWRQKRLRQTTLPTTDHATSILDKKKTRAAGIRRQRVQGRFARTSMLVPITSFQS</sequence>
<evidence type="ECO:0008006" key="3">
    <source>
        <dbReference type="Google" id="ProtNLM"/>
    </source>
</evidence>
<dbReference type="GeneID" id="20810295"/>
<gene>
    <name evidence="2" type="ORF">H257_08299</name>
</gene>
<dbReference type="OrthoDB" id="10664734at2759"/>
<dbReference type="RefSeq" id="XP_009832430.1">
    <property type="nucleotide sequence ID" value="XM_009834128.1"/>
</dbReference>
<dbReference type="VEuPathDB" id="FungiDB:H257_08299"/>
<protein>
    <recommendedName>
        <fullName evidence="3">CCT domain-containing protein</fullName>
    </recommendedName>
</protein>
<organism evidence="2">
    <name type="scientific">Aphanomyces astaci</name>
    <name type="common">Crayfish plague agent</name>
    <dbReference type="NCBI Taxonomy" id="112090"/>
    <lineage>
        <taxon>Eukaryota</taxon>
        <taxon>Sar</taxon>
        <taxon>Stramenopiles</taxon>
        <taxon>Oomycota</taxon>
        <taxon>Saprolegniomycetes</taxon>
        <taxon>Saprolegniales</taxon>
        <taxon>Verrucalvaceae</taxon>
        <taxon>Aphanomyces</taxon>
    </lineage>
</organism>
<reference evidence="2" key="1">
    <citation type="submission" date="2013-12" db="EMBL/GenBank/DDBJ databases">
        <title>The Genome Sequence of Aphanomyces astaci APO3.</title>
        <authorList>
            <consortium name="The Broad Institute Genomics Platform"/>
            <person name="Russ C."/>
            <person name="Tyler B."/>
            <person name="van West P."/>
            <person name="Dieguez-Uribeondo J."/>
            <person name="Young S.K."/>
            <person name="Zeng Q."/>
            <person name="Gargeya S."/>
            <person name="Fitzgerald M."/>
            <person name="Abouelleil A."/>
            <person name="Alvarado L."/>
            <person name="Chapman S.B."/>
            <person name="Gainer-Dewar J."/>
            <person name="Goldberg J."/>
            <person name="Griggs A."/>
            <person name="Gujja S."/>
            <person name="Hansen M."/>
            <person name="Howarth C."/>
            <person name="Imamovic A."/>
            <person name="Ireland A."/>
            <person name="Larimer J."/>
            <person name="McCowan C."/>
            <person name="Murphy C."/>
            <person name="Pearson M."/>
            <person name="Poon T.W."/>
            <person name="Priest M."/>
            <person name="Roberts A."/>
            <person name="Saif S."/>
            <person name="Shea T."/>
            <person name="Sykes S."/>
            <person name="Wortman J."/>
            <person name="Nusbaum C."/>
            <person name="Birren B."/>
        </authorList>
    </citation>
    <scope>NUCLEOTIDE SEQUENCE [LARGE SCALE GENOMIC DNA]</scope>
    <source>
        <strain evidence="2">APO3</strain>
    </source>
</reference>
<accession>W4GGM4</accession>
<dbReference type="AlphaFoldDB" id="W4GGM4"/>
<feature type="region of interest" description="Disordered" evidence="1">
    <location>
        <begin position="82"/>
        <end position="106"/>
    </location>
</feature>
<dbReference type="EMBL" id="KI913131">
    <property type="protein sequence ID" value="ETV78093.1"/>
    <property type="molecule type" value="Genomic_DNA"/>
</dbReference>